<dbReference type="Proteomes" id="UP000000305">
    <property type="component" value="Unassembled WGS sequence"/>
</dbReference>
<reference evidence="1 2" key="1">
    <citation type="journal article" date="2011" name="Science">
        <title>The ecoresponsive genome of Daphnia pulex.</title>
        <authorList>
            <person name="Colbourne J.K."/>
            <person name="Pfrender M.E."/>
            <person name="Gilbert D."/>
            <person name="Thomas W.K."/>
            <person name="Tucker A."/>
            <person name="Oakley T.H."/>
            <person name="Tokishita S."/>
            <person name="Aerts A."/>
            <person name="Arnold G.J."/>
            <person name="Basu M.K."/>
            <person name="Bauer D.J."/>
            <person name="Caceres C.E."/>
            <person name="Carmel L."/>
            <person name="Casola C."/>
            <person name="Choi J.H."/>
            <person name="Detter J.C."/>
            <person name="Dong Q."/>
            <person name="Dusheyko S."/>
            <person name="Eads B.D."/>
            <person name="Frohlich T."/>
            <person name="Geiler-Samerotte K.A."/>
            <person name="Gerlach D."/>
            <person name="Hatcher P."/>
            <person name="Jogdeo S."/>
            <person name="Krijgsveld J."/>
            <person name="Kriventseva E.V."/>
            <person name="Kultz D."/>
            <person name="Laforsch C."/>
            <person name="Lindquist E."/>
            <person name="Lopez J."/>
            <person name="Manak J.R."/>
            <person name="Muller J."/>
            <person name="Pangilinan J."/>
            <person name="Patwardhan R.P."/>
            <person name="Pitluck S."/>
            <person name="Pritham E.J."/>
            <person name="Rechtsteiner A."/>
            <person name="Rho M."/>
            <person name="Rogozin I.B."/>
            <person name="Sakarya O."/>
            <person name="Salamov A."/>
            <person name="Schaack S."/>
            <person name="Shapiro H."/>
            <person name="Shiga Y."/>
            <person name="Skalitzky C."/>
            <person name="Smith Z."/>
            <person name="Souvorov A."/>
            <person name="Sung W."/>
            <person name="Tang Z."/>
            <person name="Tsuchiya D."/>
            <person name="Tu H."/>
            <person name="Vos H."/>
            <person name="Wang M."/>
            <person name="Wolf Y.I."/>
            <person name="Yamagata H."/>
            <person name="Yamada T."/>
            <person name="Ye Y."/>
            <person name="Shaw J.R."/>
            <person name="Andrews J."/>
            <person name="Crease T.J."/>
            <person name="Tang H."/>
            <person name="Lucas S.M."/>
            <person name="Robertson H.M."/>
            <person name="Bork P."/>
            <person name="Koonin E.V."/>
            <person name="Zdobnov E.M."/>
            <person name="Grigoriev I.V."/>
            <person name="Lynch M."/>
            <person name="Boore J.L."/>
        </authorList>
    </citation>
    <scope>NUCLEOTIDE SEQUENCE [LARGE SCALE GENOMIC DNA]</scope>
</reference>
<proteinExistence type="predicted"/>
<dbReference type="EMBL" id="GL732720">
    <property type="protein sequence ID" value="EFX66013.1"/>
    <property type="molecule type" value="Genomic_DNA"/>
</dbReference>
<organism evidence="1 2">
    <name type="scientific">Daphnia pulex</name>
    <name type="common">Water flea</name>
    <dbReference type="NCBI Taxonomy" id="6669"/>
    <lineage>
        <taxon>Eukaryota</taxon>
        <taxon>Metazoa</taxon>
        <taxon>Ecdysozoa</taxon>
        <taxon>Arthropoda</taxon>
        <taxon>Crustacea</taxon>
        <taxon>Branchiopoda</taxon>
        <taxon>Diplostraca</taxon>
        <taxon>Cladocera</taxon>
        <taxon>Anomopoda</taxon>
        <taxon>Daphniidae</taxon>
        <taxon>Daphnia</taxon>
    </lineage>
</organism>
<evidence type="ECO:0000313" key="2">
    <source>
        <dbReference type="Proteomes" id="UP000000305"/>
    </source>
</evidence>
<sequence>MAYPDFAKKFLINSDVLYHRPPICDDDIEFWITGRDVIKWPGDDIAKLRSATADDAAT</sequence>
<keyword evidence="2" id="KW-1185">Reference proteome</keyword>
<evidence type="ECO:0000313" key="1">
    <source>
        <dbReference type="EMBL" id="EFX66013.1"/>
    </source>
</evidence>
<accession>E9HQH2</accession>
<dbReference type="AlphaFoldDB" id="E9HQH2"/>
<name>E9HQH2_DAPPU</name>
<dbReference type="HOGENOM" id="CLU_2981163_0_0_1"/>
<dbReference type="KEGG" id="dpx:DAPPUDRAFT_263834"/>
<gene>
    <name evidence="1" type="ORF">DAPPUDRAFT_263834</name>
</gene>
<protein>
    <submittedName>
        <fullName evidence="1">Uncharacterized protein</fullName>
    </submittedName>
</protein>
<dbReference type="InParanoid" id="E9HQH2"/>